<dbReference type="EMBL" id="ASSJ01000040">
    <property type="protein sequence ID" value="ERN41833.1"/>
    <property type="molecule type" value="Genomic_DNA"/>
</dbReference>
<evidence type="ECO:0000256" key="6">
    <source>
        <dbReference type="SAM" id="Phobius"/>
    </source>
</evidence>
<feature type="transmembrane region" description="Helical" evidence="6">
    <location>
        <begin position="67"/>
        <end position="84"/>
    </location>
</feature>
<evidence type="ECO:0000256" key="4">
    <source>
        <dbReference type="ARBA" id="ARBA00023136"/>
    </source>
</evidence>
<dbReference type="RefSeq" id="WP_022606147.1">
    <property type="nucleotide sequence ID" value="NZ_ASSJ01000040.1"/>
</dbReference>
<protein>
    <submittedName>
        <fullName evidence="8">ATP synthase I chain</fullName>
    </submittedName>
</protein>
<accession>U5DBB5</accession>
<name>U5DBB5_9CHRO</name>
<evidence type="ECO:0000313" key="8">
    <source>
        <dbReference type="EMBL" id="ERN41833.1"/>
    </source>
</evidence>
<evidence type="ECO:0000313" key="9">
    <source>
        <dbReference type="Proteomes" id="UP000016960"/>
    </source>
</evidence>
<keyword evidence="4 6" id="KW-0472">Membrane</keyword>
<dbReference type="GO" id="GO:0016020">
    <property type="term" value="C:membrane"/>
    <property type="evidence" value="ECO:0007669"/>
    <property type="project" value="UniProtKB-SubCell"/>
</dbReference>
<feature type="domain" description="CGL160/ATPI" evidence="7">
    <location>
        <begin position="28"/>
        <end position="139"/>
    </location>
</feature>
<keyword evidence="2 6" id="KW-0812">Transmembrane</keyword>
<dbReference type="Proteomes" id="UP000016960">
    <property type="component" value="Unassembled WGS sequence"/>
</dbReference>
<feature type="transmembrane region" description="Helical" evidence="6">
    <location>
        <begin position="42"/>
        <end position="61"/>
    </location>
</feature>
<dbReference type="PANTHER" id="PTHR34118">
    <property type="entry name" value="NF-KAPPA-B INHIBITOR-LIKE PROTEIN-RELATED"/>
    <property type="match status" value="1"/>
</dbReference>
<dbReference type="eggNOG" id="ENOG5032SW6">
    <property type="taxonomic scope" value="Bacteria"/>
</dbReference>
<evidence type="ECO:0000259" key="7">
    <source>
        <dbReference type="Pfam" id="PF24763"/>
    </source>
</evidence>
<gene>
    <name evidence="8" type="ORF">KR51_00014960</name>
</gene>
<keyword evidence="3 6" id="KW-1133">Transmembrane helix</keyword>
<feature type="transmembrane region" description="Helical" evidence="6">
    <location>
        <begin position="122"/>
        <end position="145"/>
    </location>
</feature>
<proteinExistence type="predicted"/>
<evidence type="ECO:0000256" key="3">
    <source>
        <dbReference type="ARBA" id="ARBA00022989"/>
    </source>
</evidence>
<comment type="subcellular location">
    <subcellularLocation>
        <location evidence="1">Membrane</location>
        <topology evidence="1">Multi-pass membrane protein</topology>
    </subcellularLocation>
</comment>
<sequence>MVNLPETPAEIAPSEEETAVENAPPALERNTMREYYQLQKNLYLTCLGIAIVVFGSVWLVYSLAIALNYVLGACVGVLYLRRLAKDVEQLGENGRLNFGVNRLALLVAAIVAATQLQNLQILPIFLGFLTYKVAILVYVFGTTLFPPPRAGG</sequence>
<dbReference type="PANTHER" id="PTHR34118:SF6">
    <property type="entry name" value="PROTEIN CONSERVED ONLY IN THE GREEN LINEAGE 160, CHLOROPLASTIC"/>
    <property type="match status" value="1"/>
</dbReference>
<evidence type="ECO:0000256" key="1">
    <source>
        <dbReference type="ARBA" id="ARBA00004141"/>
    </source>
</evidence>
<dbReference type="STRING" id="582515.KR51_00014960"/>
<dbReference type="InterPro" id="IPR056309">
    <property type="entry name" value="CGL160/ATPI_dom"/>
</dbReference>
<dbReference type="InParanoid" id="U5DBB5"/>
<evidence type="ECO:0000256" key="5">
    <source>
        <dbReference type="SAM" id="MobiDB-lite"/>
    </source>
</evidence>
<dbReference type="PATRIC" id="fig|582515.4.peg.1693"/>
<feature type="region of interest" description="Disordered" evidence="5">
    <location>
        <begin position="1"/>
        <end position="24"/>
    </location>
</feature>
<dbReference type="AlphaFoldDB" id="U5DBB5"/>
<reference evidence="8 9" key="1">
    <citation type="submission" date="2013-05" db="EMBL/GenBank/DDBJ databases">
        <title>Draft genome sequence of Rubidibacter lacunae KORDI 51-2.</title>
        <authorList>
            <person name="Choi D.H."/>
            <person name="Noh J.H."/>
            <person name="Kwon K.-K."/>
            <person name="Lee J.-H."/>
            <person name="Ryu J.-Y."/>
        </authorList>
    </citation>
    <scope>NUCLEOTIDE SEQUENCE [LARGE SCALE GENOMIC DNA]</scope>
    <source>
        <strain evidence="8 9">KORDI 51-2</strain>
    </source>
</reference>
<organism evidence="8 9">
    <name type="scientific">Rubidibacter lacunae KORDI 51-2</name>
    <dbReference type="NCBI Taxonomy" id="582515"/>
    <lineage>
        <taxon>Bacteria</taxon>
        <taxon>Bacillati</taxon>
        <taxon>Cyanobacteriota</taxon>
        <taxon>Cyanophyceae</taxon>
        <taxon>Oscillatoriophycideae</taxon>
        <taxon>Chroococcales</taxon>
        <taxon>Aphanothecaceae</taxon>
        <taxon>Rubidibacter</taxon>
    </lineage>
</organism>
<dbReference type="Pfam" id="PF24763">
    <property type="entry name" value="CGL160_C"/>
    <property type="match status" value="1"/>
</dbReference>
<keyword evidence="9" id="KW-1185">Reference proteome</keyword>
<evidence type="ECO:0000256" key="2">
    <source>
        <dbReference type="ARBA" id="ARBA00022692"/>
    </source>
</evidence>
<comment type="caution">
    <text evidence="8">The sequence shown here is derived from an EMBL/GenBank/DDBJ whole genome shotgun (WGS) entry which is preliminary data.</text>
</comment>